<dbReference type="EMBL" id="LSBH01000011">
    <property type="protein sequence ID" value="OAQ69388.1"/>
    <property type="molecule type" value="Genomic_DNA"/>
</dbReference>
<protein>
    <submittedName>
        <fullName evidence="2">Uncharacterized protein</fullName>
    </submittedName>
</protein>
<gene>
    <name evidence="2" type="ORF">VFPBJ_10763</name>
</gene>
<reference evidence="2 3" key="1">
    <citation type="submission" date="2016-01" db="EMBL/GenBank/DDBJ databases">
        <title>Biosynthesis of antibiotic leucinostatins and their inhibition on Phytophthora in bio-control Purpureocillium lilacinum.</title>
        <authorList>
            <person name="Wang G."/>
            <person name="Liu Z."/>
            <person name="Lin R."/>
            <person name="Li E."/>
            <person name="Mao Z."/>
            <person name="Ling J."/>
            <person name="Yin W."/>
            <person name="Xie B."/>
        </authorList>
    </citation>
    <scope>NUCLEOTIDE SEQUENCE [LARGE SCALE GENOMIC DNA]</scope>
    <source>
        <strain evidence="2">PLBJ-1</strain>
    </source>
</reference>
<accession>A0A179FVX4</accession>
<organism evidence="2 3">
    <name type="scientific">Purpureocillium lilacinum</name>
    <name type="common">Paecilomyces lilacinus</name>
    <dbReference type="NCBI Taxonomy" id="33203"/>
    <lineage>
        <taxon>Eukaryota</taxon>
        <taxon>Fungi</taxon>
        <taxon>Dikarya</taxon>
        <taxon>Ascomycota</taxon>
        <taxon>Pezizomycotina</taxon>
        <taxon>Sordariomycetes</taxon>
        <taxon>Hypocreomycetidae</taxon>
        <taxon>Hypocreales</taxon>
        <taxon>Ophiocordycipitaceae</taxon>
        <taxon>Purpureocillium</taxon>
    </lineage>
</organism>
<proteinExistence type="predicted"/>
<evidence type="ECO:0000313" key="2">
    <source>
        <dbReference type="EMBL" id="OAQ69388.1"/>
    </source>
</evidence>
<name>A0A179FVX4_PURLI</name>
<keyword evidence="1" id="KW-1133">Transmembrane helix</keyword>
<evidence type="ECO:0000256" key="1">
    <source>
        <dbReference type="SAM" id="Phobius"/>
    </source>
</evidence>
<dbReference type="AlphaFoldDB" id="A0A179FVX4"/>
<feature type="transmembrane region" description="Helical" evidence="1">
    <location>
        <begin position="15"/>
        <end position="33"/>
    </location>
</feature>
<sequence>MPVLDLGVLDPLDDVLKTVGFIGTILGIVNFGMANVPKRPNRGATVRIKVGTSGKQDAQLDGGINSVYAWDSDNLYLGATDGDYIDSGDVADYVIDSISGGTRAEYVAVSAAKNAICIAWITVAMFDGTTGGAWTGDVGHYCGQSWYPQHEKAGWLDDKKTKPYIPKCTWIDRDHSNKIKGAALKFSVSGYGDDVVKTVKNAKVCKLSIFGADSGPISKRPAKRETPRERLPWMENTLVVSNITQHTAEEVCSSATSWGPDFIGSDGKFCDMGAKVLSPLCSTENVAGCIDINSEKKTATKRSFIGKRSVDTPHRTYEDINNWQ</sequence>
<comment type="caution">
    <text evidence="2">The sequence shown here is derived from an EMBL/GenBank/DDBJ whole genome shotgun (WGS) entry which is preliminary data.</text>
</comment>
<evidence type="ECO:0000313" key="3">
    <source>
        <dbReference type="Proteomes" id="UP000078240"/>
    </source>
</evidence>
<keyword evidence="1" id="KW-0812">Transmembrane</keyword>
<keyword evidence="1" id="KW-0472">Membrane</keyword>
<dbReference type="Proteomes" id="UP000078240">
    <property type="component" value="Unassembled WGS sequence"/>
</dbReference>